<dbReference type="PANTHER" id="PTHR33865">
    <property type="entry name" value="PROTEIN FAM183B"/>
    <property type="match status" value="1"/>
</dbReference>
<accession>A0A835XND8</accession>
<evidence type="ECO:0000313" key="7">
    <source>
        <dbReference type="EMBL" id="KAG2487081.1"/>
    </source>
</evidence>
<dbReference type="Proteomes" id="UP000612055">
    <property type="component" value="Unassembled WGS sequence"/>
</dbReference>
<comment type="similarity">
    <text evidence="6">Belongs to the CFAP144 family.</text>
</comment>
<organism evidence="7 8">
    <name type="scientific">Edaphochlamys debaryana</name>
    <dbReference type="NCBI Taxonomy" id="47281"/>
    <lineage>
        <taxon>Eukaryota</taxon>
        <taxon>Viridiplantae</taxon>
        <taxon>Chlorophyta</taxon>
        <taxon>core chlorophytes</taxon>
        <taxon>Chlorophyceae</taxon>
        <taxon>CS clade</taxon>
        <taxon>Chlamydomonadales</taxon>
        <taxon>Chlamydomonadales incertae sedis</taxon>
        <taxon>Edaphochlamys</taxon>
    </lineage>
</organism>
<evidence type="ECO:0000256" key="2">
    <source>
        <dbReference type="ARBA" id="ARBA00004245"/>
    </source>
</evidence>
<comment type="caution">
    <text evidence="7">The sequence shown here is derived from an EMBL/GenBank/DDBJ whole genome shotgun (WGS) entry which is preliminary data.</text>
</comment>
<dbReference type="PANTHER" id="PTHR33865:SF3">
    <property type="entry name" value="PROTEIN FAM183B"/>
    <property type="match status" value="1"/>
</dbReference>
<evidence type="ECO:0000256" key="6">
    <source>
        <dbReference type="ARBA" id="ARBA00034777"/>
    </source>
</evidence>
<dbReference type="OrthoDB" id="446290at2759"/>
<sequence>MDAVSVNRVWEEHVKKENRTLRLNETFLISDPRKMNILPEKPNATVPTQNPDPSTIDAARETLRSLAAAKDVDKPPVDRYALPITGNMDYGFFHRVQLSKPNPMFNHKHTAVDVTDYANEYVKSNGGVGPYTTKLPGK</sequence>
<reference evidence="7" key="1">
    <citation type="journal article" date="2020" name="bioRxiv">
        <title>Comparative genomics of Chlamydomonas.</title>
        <authorList>
            <person name="Craig R.J."/>
            <person name="Hasan A.R."/>
            <person name="Ness R.W."/>
            <person name="Keightley P.D."/>
        </authorList>
    </citation>
    <scope>NUCLEOTIDE SEQUENCE</scope>
    <source>
        <strain evidence="7">CCAP 11/70</strain>
    </source>
</reference>
<dbReference type="GO" id="GO:0005856">
    <property type="term" value="C:cytoskeleton"/>
    <property type="evidence" value="ECO:0007669"/>
    <property type="project" value="UniProtKB-SubCell"/>
</dbReference>
<protein>
    <submittedName>
        <fullName evidence="7">Uncharacterized protein</fullName>
    </submittedName>
</protein>
<name>A0A835XND8_9CHLO</name>
<dbReference type="Pfam" id="PF14886">
    <property type="entry name" value="FAM183"/>
    <property type="match status" value="1"/>
</dbReference>
<keyword evidence="4" id="KW-0206">Cytoskeleton</keyword>
<dbReference type="GO" id="GO:0097546">
    <property type="term" value="C:ciliary base"/>
    <property type="evidence" value="ECO:0007669"/>
    <property type="project" value="TreeGrafter"/>
</dbReference>
<evidence type="ECO:0000256" key="1">
    <source>
        <dbReference type="ARBA" id="ARBA00004138"/>
    </source>
</evidence>
<dbReference type="InterPro" id="IPR029214">
    <property type="entry name" value="CFAP144"/>
</dbReference>
<dbReference type="AlphaFoldDB" id="A0A835XND8"/>
<evidence type="ECO:0000256" key="4">
    <source>
        <dbReference type="ARBA" id="ARBA00023212"/>
    </source>
</evidence>
<keyword evidence="8" id="KW-1185">Reference proteome</keyword>
<dbReference type="EMBL" id="JAEHOE010000102">
    <property type="protein sequence ID" value="KAG2487081.1"/>
    <property type="molecule type" value="Genomic_DNA"/>
</dbReference>
<evidence type="ECO:0000256" key="3">
    <source>
        <dbReference type="ARBA" id="ARBA00022490"/>
    </source>
</evidence>
<keyword evidence="5" id="KW-0966">Cell projection</keyword>
<keyword evidence="3" id="KW-0963">Cytoplasm</keyword>
<evidence type="ECO:0000313" key="8">
    <source>
        <dbReference type="Proteomes" id="UP000612055"/>
    </source>
</evidence>
<evidence type="ECO:0000256" key="5">
    <source>
        <dbReference type="ARBA" id="ARBA00023273"/>
    </source>
</evidence>
<proteinExistence type="inferred from homology"/>
<comment type="subcellular location">
    <subcellularLocation>
        <location evidence="1">Cell projection</location>
        <location evidence="1">Cilium</location>
    </subcellularLocation>
    <subcellularLocation>
        <location evidence="2">Cytoplasm</location>
        <location evidence="2">Cytoskeleton</location>
    </subcellularLocation>
</comment>
<gene>
    <name evidence="7" type="ORF">HYH03_014326</name>
</gene>